<dbReference type="InParanoid" id="H2Z346"/>
<dbReference type="PROSITE" id="PS50850">
    <property type="entry name" value="MFS"/>
    <property type="match status" value="1"/>
</dbReference>
<dbReference type="GO" id="GO:0016020">
    <property type="term" value="C:membrane"/>
    <property type="evidence" value="ECO:0007669"/>
    <property type="project" value="UniProtKB-SubCell"/>
</dbReference>
<dbReference type="eggNOG" id="KOG2504">
    <property type="taxonomic scope" value="Eukaryota"/>
</dbReference>
<dbReference type="Gene3D" id="1.20.1250.20">
    <property type="entry name" value="MFS general substrate transporter like domains"/>
    <property type="match status" value="1"/>
</dbReference>
<evidence type="ECO:0000256" key="4">
    <source>
        <dbReference type="ARBA" id="ARBA00022989"/>
    </source>
</evidence>
<feature type="transmembrane region" description="Helical" evidence="6">
    <location>
        <begin position="101"/>
        <end position="123"/>
    </location>
</feature>
<dbReference type="GeneTree" id="ENSGT00940000174310"/>
<evidence type="ECO:0000256" key="3">
    <source>
        <dbReference type="ARBA" id="ARBA00022692"/>
    </source>
</evidence>
<evidence type="ECO:0000313" key="9">
    <source>
        <dbReference type="Proteomes" id="UP000007875"/>
    </source>
</evidence>
<dbReference type="Proteomes" id="UP000007875">
    <property type="component" value="Unassembled WGS sequence"/>
</dbReference>
<evidence type="ECO:0000256" key="2">
    <source>
        <dbReference type="ARBA" id="ARBA00022448"/>
    </source>
</evidence>
<feature type="domain" description="Major facilitator superfamily (MFS) profile" evidence="7">
    <location>
        <begin position="104"/>
        <end position="333"/>
    </location>
</feature>
<evidence type="ECO:0000256" key="5">
    <source>
        <dbReference type="ARBA" id="ARBA00023136"/>
    </source>
</evidence>
<dbReference type="PANTHER" id="PTHR43385">
    <property type="entry name" value="RIBOFLAVIN TRANSPORTER RIBJ"/>
    <property type="match status" value="1"/>
</dbReference>
<dbReference type="GO" id="GO:0022857">
    <property type="term" value="F:transmembrane transporter activity"/>
    <property type="evidence" value="ECO:0007669"/>
    <property type="project" value="InterPro"/>
</dbReference>
<dbReference type="InterPro" id="IPR036259">
    <property type="entry name" value="MFS_trans_sf"/>
</dbReference>
<evidence type="ECO:0000256" key="6">
    <source>
        <dbReference type="SAM" id="Phobius"/>
    </source>
</evidence>
<comment type="subcellular location">
    <subcellularLocation>
        <location evidence="1">Membrane</location>
        <topology evidence="1">Multi-pass membrane protein</topology>
    </subcellularLocation>
</comment>
<dbReference type="SUPFAM" id="SSF103473">
    <property type="entry name" value="MFS general substrate transporter"/>
    <property type="match status" value="1"/>
</dbReference>
<accession>H2Z346</accession>
<dbReference type="Pfam" id="PF07690">
    <property type="entry name" value="MFS_1"/>
    <property type="match status" value="1"/>
</dbReference>
<evidence type="ECO:0000313" key="8">
    <source>
        <dbReference type="Ensembl" id="ENSCSAVP00000012008.1"/>
    </source>
</evidence>
<dbReference type="Ensembl" id="ENSCSAVT00000012147.1">
    <property type="protein sequence ID" value="ENSCSAVP00000012008.1"/>
    <property type="gene ID" value="ENSCSAVG00000007058.1"/>
</dbReference>
<evidence type="ECO:0000256" key="1">
    <source>
        <dbReference type="ARBA" id="ARBA00004141"/>
    </source>
</evidence>
<reference evidence="9" key="1">
    <citation type="submission" date="2003-08" db="EMBL/GenBank/DDBJ databases">
        <authorList>
            <person name="Birren B."/>
            <person name="Nusbaum C."/>
            <person name="Abebe A."/>
            <person name="Abouelleil A."/>
            <person name="Adekoya E."/>
            <person name="Ait-zahra M."/>
            <person name="Allen N."/>
            <person name="Allen T."/>
            <person name="An P."/>
            <person name="Anderson M."/>
            <person name="Anderson S."/>
            <person name="Arachchi H."/>
            <person name="Armbruster J."/>
            <person name="Bachantsang P."/>
            <person name="Baldwin J."/>
            <person name="Barry A."/>
            <person name="Bayul T."/>
            <person name="Blitshsteyn B."/>
            <person name="Bloom T."/>
            <person name="Blye J."/>
            <person name="Boguslavskiy L."/>
            <person name="Borowsky M."/>
            <person name="Boukhgalter B."/>
            <person name="Brunache A."/>
            <person name="Butler J."/>
            <person name="Calixte N."/>
            <person name="Calvo S."/>
            <person name="Camarata J."/>
            <person name="Campo K."/>
            <person name="Chang J."/>
            <person name="Cheshatsang Y."/>
            <person name="Citroen M."/>
            <person name="Collymore A."/>
            <person name="Considine T."/>
            <person name="Cook A."/>
            <person name="Cooke P."/>
            <person name="Corum B."/>
            <person name="Cuomo C."/>
            <person name="David R."/>
            <person name="Dawoe T."/>
            <person name="Degray S."/>
            <person name="Dodge S."/>
            <person name="Dooley K."/>
            <person name="Dorje P."/>
            <person name="Dorjee K."/>
            <person name="Dorris L."/>
            <person name="Duffey N."/>
            <person name="Dupes A."/>
            <person name="Elkins T."/>
            <person name="Engels R."/>
            <person name="Erickson J."/>
            <person name="Farina A."/>
            <person name="Faro S."/>
            <person name="Ferreira P."/>
            <person name="Fischer H."/>
            <person name="Fitzgerald M."/>
            <person name="Foley K."/>
            <person name="Gage D."/>
            <person name="Galagan J."/>
            <person name="Gearin G."/>
            <person name="Gnerre S."/>
            <person name="Gnirke A."/>
            <person name="Goyette A."/>
            <person name="Graham J."/>
            <person name="Grandbois E."/>
            <person name="Gyaltsen K."/>
            <person name="Hafez N."/>
            <person name="Hagopian D."/>
            <person name="Hagos B."/>
            <person name="Hall J."/>
            <person name="Hatcher B."/>
            <person name="Heller A."/>
            <person name="Higgins H."/>
            <person name="Honan T."/>
            <person name="Horn A."/>
            <person name="Houde N."/>
            <person name="Hughes L."/>
            <person name="Hulme W."/>
            <person name="Husby E."/>
            <person name="Iliev I."/>
            <person name="Jaffe D."/>
            <person name="Jones C."/>
            <person name="Kamal M."/>
            <person name="Kamat A."/>
            <person name="Kamvysselis M."/>
            <person name="Karlsson E."/>
            <person name="Kells C."/>
            <person name="Kieu A."/>
            <person name="Kisner P."/>
            <person name="Kodira C."/>
            <person name="Kulbokas E."/>
            <person name="Labutti K."/>
            <person name="Lama D."/>
            <person name="Landers T."/>
            <person name="Leger J."/>
            <person name="Levine S."/>
            <person name="Lewis D."/>
            <person name="Lewis T."/>
            <person name="Lindblad-toh K."/>
            <person name="Liu X."/>
            <person name="Lokyitsang T."/>
            <person name="Lokyitsang Y."/>
            <person name="Lucien O."/>
            <person name="Lui A."/>
            <person name="Ma L.J."/>
            <person name="Mabbitt R."/>
            <person name="Macdonald J."/>
            <person name="Maclean C."/>
            <person name="Major J."/>
            <person name="Manning J."/>
            <person name="Marabella R."/>
            <person name="Maru K."/>
            <person name="Matthews C."/>
            <person name="Mauceli E."/>
            <person name="Mccarthy M."/>
            <person name="Mcdonough S."/>
            <person name="Mcghee T."/>
            <person name="Meldrim J."/>
            <person name="Meneus L."/>
            <person name="Mesirov J."/>
            <person name="Mihalev A."/>
            <person name="Mihova T."/>
            <person name="Mikkelsen T."/>
            <person name="Mlenga V."/>
            <person name="Moru K."/>
            <person name="Mozes J."/>
            <person name="Mulrain L."/>
            <person name="Munson G."/>
            <person name="Naylor J."/>
            <person name="Newes C."/>
            <person name="Nguyen C."/>
            <person name="Nguyen N."/>
            <person name="Nguyen T."/>
            <person name="Nicol R."/>
            <person name="Nielsen C."/>
            <person name="Nizzari M."/>
            <person name="Norbu C."/>
            <person name="Norbu N."/>
            <person name="O'donnell P."/>
            <person name="Okoawo O."/>
            <person name="O'leary S."/>
            <person name="Omotosho B."/>
            <person name="O'neill K."/>
            <person name="Osman S."/>
            <person name="Parker S."/>
            <person name="Perrin D."/>
            <person name="Phunkhang P."/>
            <person name="Piqani B."/>
            <person name="Purcell S."/>
            <person name="Rachupka T."/>
            <person name="Ramasamy U."/>
            <person name="Rameau R."/>
            <person name="Ray V."/>
            <person name="Raymond C."/>
            <person name="Retta R."/>
            <person name="Richardson S."/>
            <person name="Rise C."/>
            <person name="Rodriguez J."/>
            <person name="Rogers J."/>
            <person name="Rogov P."/>
            <person name="Rutman M."/>
            <person name="Schupbach R."/>
            <person name="Seaman C."/>
            <person name="Settipalli S."/>
            <person name="Sharpe T."/>
            <person name="Sheridan J."/>
            <person name="Sherpa N."/>
            <person name="Shi J."/>
            <person name="Smirnov S."/>
            <person name="Smith C."/>
            <person name="Sougnez C."/>
            <person name="Spencer B."/>
            <person name="Stalker J."/>
            <person name="Stange-thomann N."/>
            <person name="Stavropoulos S."/>
            <person name="Stetson K."/>
            <person name="Stone C."/>
            <person name="Stone S."/>
            <person name="Stubbs M."/>
            <person name="Talamas J."/>
            <person name="Tchuinga P."/>
            <person name="Tenzing P."/>
            <person name="Tesfaye S."/>
            <person name="Theodore J."/>
            <person name="Thoulutsang Y."/>
            <person name="Topham K."/>
            <person name="Towey S."/>
            <person name="Tsamla T."/>
            <person name="Tsomo N."/>
            <person name="Vallee D."/>
            <person name="Vassiliev H."/>
            <person name="Venkataraman V."/>
            <person name="Vinson J."/>
            <person name="Vo A."/>
            <person name="Wade C."/>
            <person name="Wang S."/>
            <person name="Wangchuk T."/>
            <person name="Wangdi T."/>
            <person name="Whittaker C."/>
            <person name="Wilkinson J."/>
            <person name="Wu Y."/>
            <person name="Wyman D."/>
            <person name="Yadav S."/>
            <person name="Yang S."/>
            <person name="Yang X."/>
            <person name="Yeager S."/>
            <person name="Yee E."/>
            <person name="Young G."/>
            <person name="Zainoun J."/>
            <person name="Zembeck L."/>
            <person name="Zimmer A."/>
            <person name="Zody M."/>
            <person name="Lander E."/>
        </authorList>
    </citation>
    <scope>NUCLEOTIDE SEQUENCE [LARGE SCALE GENOMIC DNA]</scope>
</reference>
<sequence>MVEQFQLVSENQDHVDDDVVMMTSQNEVSEAQEMRNIGAISPSVTFSNGLLFDDVMSSPTASRMTLGFGSLDIVMENDPTRSPQHVTEEDRRDTTDRPQKWGWVVVVASWIVMIPIAGVLASFGNIVSSLTEEFNATKMEAGWIGSLAFSFTVGTCPLSTPLFTVYGARKVAFVGVIGASISVFLTSFIPVLHLMFLTYSAMLGIFANFVYNTAMNLTGQYFPNKHQALATCLASAGVSFGTLLINPLTDHLVGSIGWRHTLKILAGLILVIGLACVATFRPVKTEEQKIQTRIKKALKQGKDVTSEALLHRKVGSLSKVDIEAVTESIQHMH</sequence>
<feature type="transmembrane region" description="Helical" evidence="6">
    <location>
        <begin position="196"/>
        <end position="214"/>
    </location>
</feature>
<keyword evidence="2" id="KW-0813">Transport</keyword>
<dbReference type="InterPro" id="IPR011701">
    <property type="entry name" value="MFS"/>
</dbReference>
<reference evidence="8" key="3">
    <citation type="submission" date="2025-09" db="UniProtKB">
        <authorList>
            <consortium name="Ensembl"/>
        </authorList>
    </citation>
    <scope>IDENTIFICATION</scope>
</reference>
<keyword evidence="5 6" id="KW-0472">Membrane</keyword>
<dbReference type="InterPro" id="IPR052983">
    <property type="entry name" value="MFS_Riboflavin_Transporter"/>
</dbReference>
<dbReference type="AlphaFoldDB" id="H2Z346"/>
<feature type="transmembrane region" description="Helical" evidence="6">
    <location>
        <begin position="226"/>
        <end position="244"/>
    </location>
</feature>
<evidence type="ECO:0000259" key="7">
    <source>
        <dbReference type="PROSITE" id="PS50850"/>
    </source>
</evidence>
<feature type="transmembrane region" description="Helical" evidence="6">
    <location>
        <begin position="264"/>
        <end position="283"/>
    </location>
</feature>
<proteinExistence type="predicted"/>
<dbReference type="STRING" id="51511.ENSCSAVP00000012008"/>
<keyword evidence="3 6" id="KW-0812">Transmembrane</keyword>
<feature type="transmembrane region" description="Helical" evidence="6">
    <location>
        <begin position="171"/>
        <end position="190"/>
    </location>
</feature>
<dbReference type="HOGENOM" id="CLU_835596_0_0_1"/>
<dbReference type="OMA" id="KMEAGWI"/>
<keyword evidence="9" id="KW-1185">Reference proteome</keyword>
<dbReference type="PANTHER" id="PTHR43385:SF1">
    <property type="entry name" value="RIBOFLAVIN TRANSPORTER RIBJ"/>
    <property type="match status" value="1"/>
</dbReference>
<dbReference type="InterPro" id="IPR020846">
    <property type="entry name" value="MFS_dom"/>
</dbReference>
<organism evidence="8 9">
    <name type="scientific">Ciona savignyi</name>
    <name type="common">Pacific transparent sea squirt</name>
    <dbReference type="NCBI Taxonomy" id="51511"/>
    <lineage>
        <taxon>Eukaryota</taxon>
        <taxon>Metazoa</taxon>
        <taxon>Chordata</taxon>
        <taxon>Tunicata</taxon>
        <taxon>Ascidiacea</taxon>
        <taxon>Phlebobranchia</taxon>
        <taxon>Cionidae</taxon>
        <taxon>Ciona</taxon>
    </lineage>
</organism>
<reference evidence="8" key="2">
    <citation type="submission" date="2025-08" db="UniProtKB">
        <authorList>
            <consortium name="Ensembl"/>
        </authorList>
    </citation>
    <scope>IDENTIFICATION</scope>
</reference>
<protein>
    <recommendedName>
        <fullName evidence="7">Major facilitator superfamily (MFS) profile domain-containing protein</fullName>
    </recommendedName>
</protein>
<name>H2Z346_CIOSA</name>
<feature type="transmembrane region" description="Helical" evidence="6">
    <location>
        <begin position="143"/>
        <end position="164"/>
    </location>
</feature>
<keyword evidence="4 6" id="KW-1133">Transmembrane helix</keyword>